<dbReference type="GO" id="GO:0008233">
    <property type="term" value="F:peptidase activity"/>
    <property type="evidence" value="ECO:0007669"/>
    <property type="project" value="UniProtKB-KW"/>
</dbReference>
<dbReference type="CDD" id="cd07021">
    <property type="entry name" value="Clp_protease_NfeD_like"/>
    <property type="match status" value="1"/>
</dbReference>
<keyword evidence="9" id="KW-0645">Protease</keyword>
<evidence type="ECO:0000259" key="6">
    <source>
        <dbReference type="Pfam" id="PF01957"/>
    </source>
</evidence>
<dbReference type="InterPro" id="IPR012340">
    <property type="entry name" value="NA-bd_OB-fold"/>
</dbReference>
<dbReference type="Pfam" id="PF24961">
    <property type="entry name" value="NfeD_membrane"/>
    <property type="match status" value="1"/>
</dbReference>
<accession>A0A160VE12</accession>
<proteinExistence type="predicted"/>
<evidence type="ECO:0000256" key="4">
    <source>
        <dbReference type="ARBA" id="ARBA00023136"/>
    </source>
</evidence>
<dbReference type="Pfam" id="PF01957">
    <property type="entry name" value="NfeD"/>
    <property type="match status" value="1"/>
</dbReference>
<evidence type="ECO:0000256" key="1">
    <source>
        <dbReference type="ARBA" id="ARBA00004141"/>
    </source>
</evidence>
<dbReference type="InterPro" id="IPR002810">
    <property type="entry name" value="NfeD-like_C"/>
</dbReference>
<evidence type="ECO:0000313" key="9">
    <source>
        <dbReference type="EMBL" id="CUV08432.1"/>
    </source>
</evidence>
<keyword evidence="2 5" id="KW-0812">Transmembrane</keyword>
<dbReference type="InterPro" id="IPR029045">
    <property type="entry name" value="ClpP/crotonase-like_dom_sf"/>
</dbReference>
<dbReference type="PANTHER" id="PTHR33507:SF3">
    <property type="entry name" value="INNER MEMBRANE PROTEIN YBBJ"/>
    <property type="match status" value="1"/>
</dbReference>
<dbReference type="Gene3D" id="2.40.50.140">
    <property type="entry name" value="Nucleic acid-binding proteins"/>
    <property type="match status" value="1"/>
</dbReference>
<keyword evidence="9" id="KW-0378">Hydrolase</keyword>
<dbReference type="AlphaFoldDB" id="A0A160VE12"/>
<feature type="domain" description="NfeD1b N-terminal" evidence="8">
    <location>
        <begin position="56"/>
        <end position="256"/>
    </location>
</feature>
<feature type="domain" description="NfeD-like C-terminal" evidence="6">
    <location>
        <begin position="427"/>
        <end position="481"/>
    </location>
</feature>
<feature type="transmembrane region" description="Helical" evidence="5">
    <location>
        <begin position="373"/>
        <end position="396"/>
    </location>
</feature>
<feature type="transmembrane region" description="Helical" evidence="5">
    <location>
        <begin position="294"/>
        <end position="316"/>
    </location>
</feature>
<sequence length="487" mass="52764">MSLIEFCVSVLIESKVISYWSIFNFRGIVITPKYNKRILPIIFVIFAGFLHGAEQKVYRIPIQGVIDLGLPTFIERVIQEAENDQVEVIIFDIDTFGGRVDAATQIKDAILDTDVPTVAFINRRAISAGALISLSCETIYMTSGGTIGAATAVDMSGKKASEKVISYMREEMASTAESRDRNTIISKCMVDEELSFTHVIIDGDSVEVTDLEGRKEGKLITLTTEQALRYKMADGTAENMDELLVSLELSDATVKSFSENWSENLVRFLTNPVVASLLTTFGFLGILFELQSPGWGIPGTFGAVCLALSLGASAIVRLATMSDLLIVLVGLVFLMVEALLIPGFGIAGVAGIGVILWGLYLLLLPDVPVSEEVYHSALTGLTIGLIGGIIALVFLFRMVTKTKFWTKLTSPGVESQDEGYSTSIGLEDMVGKSGVATSDLRPSGWALLGDRKIFVVTEGEFVDKDQSIKVLSVDGNRVVVRVNAIKS</sequence>
<evidence type="ECO:0000256" key="2">
    <source>
        <dbReference type="ARBA" id="ARBA00022692"/>
    </source>
</evidence>
<evidence type="ECO:0000259" key="8">
    <source>
        <dbReference type="Pfam" id="PF25145"/>
    </source>
</evidence>
<dbReference type="Gene3D" id="3.90.226.10">
    <property type="entry name" value="2-enoyl-CoA Hydratase, Chain A, domain 1"/>
    <property type="match status" value="1"/>
</dbReference>
<protein>
    <submittedName>
        <fullName evidence="9">Membrane-bound ClpP-class protease associated with aq_911</fullName>
    </submittedName>
</protein>
<keyword evidence="3 5" id="KW-1133">Transmembrane helix</keyword>
<dbReference type="PANTHER" id="PTHR33507">
    <property type="entry name" value="INNER MEMBRANE PROTEIN YBBJ"/>
    <property type="match status" value="1"/>
</dbReference>
<dbReference type="EMBL" id="FAXC01000062">
    <property type="protein sequence ID" value="CUV08432.1"/>
    <property type="molecule type" value="Genomic_DNA"/>
</dbReference>
<evidence type="ECO:0000259" key="7">
    <source>
        <dbReference type="Pfam" id="PF24961"/>
    </source>
</evidence>
<dbReference type="InterPro" id="IPR056739">
    <property type="entry name" value="NfeD_membrane"/>
</dbReference>
<dbReference type="Pfam" id="PF25145">
    <property type="entry name" value="NfeD1b_N"/>
    <property type="match status" value="1"/>
</dbReference>
<dbReference type="InterPro" id="IPR052165">
    <property type="entry name" value="Membrane_assoc_protease"/>
</dbReference>
<feature type="transmembrane region" description="Helical" evidence="5">
    <location>
        <begin position="328"/>
        <end position="361"/>
    </location>
</feature>
<dbReference type="SUPFAM" id="SSF52096">
    <property type="entry name" value="ClpP/crotonase"/>
    <property type="match status" value="1"/>
</dbReference>
<evidence type="ECO:0000256" key="5">
    <source>
        <dbReference type="SAM" id="Phobius"/>
    </source>
</evidence>
<gene>
    <name evidence="9" type="ORF">MGWOODY_Mmi574</name>
</gene>
<keyword evidence="4 5" id="KW-0472">Membrane</keyword>
<dbReference type="GO" id="GO:0005886">
    <property type="term" value="C:plasma membrane"/>
    <property type="evidence" value="ECO:0007669"/>
    <property type="project" value="TreeGrafter"/>
</dbReference>
<evidence type="ECO:0000256" key="3">
    <source>
        <dbReference type="ARBA" id="ARBA00022989"/>
    </source>
</evidence>
<dbReference type="GO" id="GO:0006508">
    <property type="term" value="P:proteolysis"/>
    <property type="evidence" value="ECO:0007669"/>
    <property type="project" value="UniProtKB-KW"/>
</dbReference>
<dbReference type="InterPro" id="IPR056738">
    <property type="entry name" value="NfeD1b_N"/>
</dbReference>
<comment type="subcellular location">
    <subcellularLocation>
        <location evidence="1">Membrane</location>
        <topology evidence="1">Multi-pass membrane protein</topology>
    </subcellularLocation>
</comment>
<name>A0A160VE12_9ZZZZ</name>
<organism evidence="9">
    <name type="scientific">hydrothermal vent metagenome</name>
    <dbReference type="NCBI Taxonomy" id="652676"/>
    <lineage>
        <taxon>unclassified sequences</taxon>
        <taxon>metagenomes</taxon>
        <taxon>ecological metagenomes</taxon>
    </lineage>
</organism>
<reference evidence="9" key="1">
    <citation type="submission" date="2015-10" db="EMBL/GenBank/DDBJ databases">
        <authorList>
            <person name="Gilbert D.G."/>
        </authorList>
    </citation>
    <scope>NUCLEOTIDE SEQUENCE</scope>
</reference>
<feature type="transmembrane region" description="Helical" evidence="5">
    <location>
        <begin position="265"/>
        <end position="288"/>
    </location>
</feature>
<feature type="domain" description="NfeD integral membrane" evidence="7">
    <location>
        <begin position="273"/>
        <end position="396"/>
    </location>
</feature>